<reference evidence="1" key="1">
    <citation type="submission" date="2020-09" db="EMBL/GenBank/DDBJ databases">
        <title>Genome-Enabled Discovery of Anthraquinone Biosynthesis in Senna tora.</title>
        <authorList>
            <person name="Kang S.-H."/>
            <person name="Pandey R.P."/>
            <person name="Lee C.-M."/>
            <person name="Sim J.-S."/>
            <person name="Jeong J.-T."/>
            <person name="Choi B.-S."/>
            <person name="Jung M."/>
            <person name="Ginzburg D."/>
            <person name="Zhao K."/>
            <person name="Won S.Y."/>
            <person name="Oh T.-J."/>
            <person name="Yu Y."/>
            <person name="Kim N.-H."/>
            <person name="Lee O.R."/>
            <person name="Lee T.-H."/>
            <person name="Bashyal P."/>
            <person name="Kim T.-S."/>
            <person name="Lee W.-H."/>
            <person name="Kawkins C."/>
            <person name="Kim C.-K."/>
            <person name="Kim J.S."/>
            <person name="Ahn B.O."/>
            <person name="Rhee S.Y."/>
            <person name="Sohng J.K."/>
        </authorList>
    </citation>
    <scope>NUCLEOTIDE SEQUENCE</scope>
    <source>
        <tissue evidence="1">Leaf</tissue>
    </source>
</reference>
<proteinExistence type="predicted"/>
<evidence type="ECO:0000313" key="1">
    <source>
        <dbReference type="EMBL" id="KAF7807275.1"/>
    </source>
</evidence>
<accession>A0A834W2U8</accession>
<dbReference type="AlphaFoldDB" id="A0A834W2U8"/>
<sequence>MVDAGPVNFEPTWQWCHPYLPRPWVHESPVAQNHEELGSSHLGSGRMRVIPTWSCRLFPCCNIGVAEVGLKAIVWMLEP</sequence>
<protein>
    <submittedName>
        <fullName evidence="1">Uncharacterized protein</fullName>
    </submittedName>
</protein>
<evidence type="ECO:0000313" key="2">
    <source>
        <dbReference type="Proteomes" id="UP000634136"/>
    </source>
</evidence>
<comment type="caution">
    <text evidence="1">The sequence shown here is derived from an EMBL/GenBank/DDBJ whole genome shotgun (WGS) entry which is preliminary data.</text>
</comment>
<gene>
    <name evidence="1" type="ORF">G2W53_039436</name>
</gene>
<dbReference type="Proteomes" id="UP000634136">
    <property type="component" value="Unassembled WGS sequence"/>
</dbReference>
<name>A0A834W2U8_9FABA</name>
<dbReference type="EMBL" id="JAAIUW010000012">
    <property type="protein sequence ID" value="KAF7807275.1"/>
    <property type="molecule type" value="Genomic_DNA"/>
</dbReference>
<organism evidence="1 2">
    <name type="scientific">Senna tora</name>
    <dbReference type="NCBI Taxonomy" id="362788"/>
    <lineage>
        <taxon>Eukaryota</taxon>
        <taxon>Viridiplantae</taxon>
        <taxon>Streptophyta</taxon>
        <taxon>Embryophyta</taxon>
        <taxon>Tracheophyta</taxon>
        <taxon>Spermatophyta</taxon>
        <taxon>Magnoliopsida</taxon>
        <taxon>eudicotyledons</taxon>
        <taxon>Gunneridae</taxon>
        <taxon>Pentapetalae</taxon>
        <taxon>rosids</taxon>
        <taxon>fabids</taxon>
        <taxon>Fabales</taxon>
        <taxon>Fabaceae</taxon>
        <taxon>Caesalpinioideae</taxon>
        <taxon>Cassia clade</taxon>
        <taxon>Senna</taxon>
    </lineage>
</organism>
<keyword evidence="2" id="KW-1185">Reference proteome</keyword>